<dbReference type="SUPFAM" id="SSF55753">
    <property type="entry name" value="Actin depolymerizing proteins"/>
    <property type="match status" value="1"/>
</dbReference>
<organism evidence="2 3">
    <name type="scientific">Temnothorax curvispinosus</name>
    <dbReference type="NCBI Taxonomy" id="300111"/>
    <lineage>
        <taxon>Eukaryota</taxon>
        <taxon>Metazoa</taxon>
        <taxon>Ecdysozoa</taxon>
        <taxon>Arthropoda</taxon>
        <taxon>Hexapoda</taxon>
        <taxon>Insecta</taxon>
        <taxon>Pterygota</taxon>
        <taxon>Neoptera</taxon>
        <taxon>Endopterygota</taxon>
        <taxon>Hymenoptera</taxon>
        <taxon>Apocrita</taxon>
        <taxon>Aculeata</taxon>
        <taxon>Formicoidea</taxon>
        <taxon>Formicidae</taxon>
        <taxon>Myrmicinae</taxon>
        <taxon>Temnothorax</taxon>
    </lineage>
</organism>
<evidence type="ECO:0000313" key="2">
    <source>
        <dbReference type="Proteomes" id="UP000504618"/>
    </source>
</evidence>
<dbReference type="GeneID" id="112456602"/>
<dbReference type="GO" id="GO:0015629">
    <property type="term" value="C:actin cytoskeleton"/>
    <property type="evidence" value="ECO:0007669"/>
    <property type="project" value="TreeGrafter"/>
</dbReference>
<dbReference type="InterPro" id="IPR007123">
    <property type="entry name" value="Gelsolin-like_dom"/>
</dbReference>
<evidence type="ECO:0000259" key="1">
    <source>
        <dbReference type="Pfam" id="PF00626"/>
    </source>
</evidence>
<dbReference type="InterPro" id="IPR007122">
    <property type="entry name" value="Villin/Gelsolin"/>
</dbReference>
<feature type="domain" description="Gelsolin-like" evidence="1">
    <location>
        <begin position="34"/>
        <end position="81"/>
    </location>
</feature>
<dbReference type="Pfam" id="PF00626">
    <property type="entry name" value="Gelsolin"/>
    <property type="match status" value="1"/>
</dbReference>
<dbReference type="SMART" id="SM00262">
    <property type="entry name" value="GEL"/>
    <property type="match status" value="1"/>
</dbReference>
<dbReference type="GO" id="GO:0051014">
    <property type="term" value="P:actin filament severing"/>
    <property type="evidence" value="ECO:0007669"/>
    <property type="project" value="TreeGrafter"/>
</dbReference>
<dbReference type="GO" id="GO:0008154">
    <property type="term" value="P:actin polymerization or depolymerization"/>
    <property type="evidence" value="ECO:0007669"/>
    <property type="project" value="TreeGrafter"/>
</dbReference>
<evidence type="ECO:0000313" key="3">
    <source>
        <dbReference type="RefSeq" id="XP_024875031.1"/>
    </source>
</evidence>
<dbReference type="RefSeq" id="XP_024875031.1">
    <property type="nucleotide sequence ID" value="XM_025019263.1"/>
</dbReference>
<dbReference type="GO" id="GO:0051015">
    <property type="term" value="F:actin filament binding"/>
    <property type="evidence" value="ECO:0007669"/>
    <property type="project" value="InterPro"/>
</dbReference>
<dbReference type="PANTHER" id="PTHR11977">
    <property type="entry name" value="VILLIN"/>
    <property type="match status" value="1"/>
</dbReference>
<dbReference type="AlphaFoldDB" id="A0A6J1Q0N0"/>
<dbReference type="GO" id="GO:0051016">
    <property type="term" value="P:barbed-end actin filament capping"/>
    <property type="evidence" value="ECO:0007669"/>
    <property type="project" value="TreeGrafter"/>
</dbReference>
<dbReference type="PANTHER" id="PTHR11977:SF45">
    <property type="entry name" value="SUPERVILLIN"/>
    <property type="match status" value="1"/>
</dbReference>
<dbReference type="Gene3D" id="3.40.20.10">
    <property type="entry name" value="Severin"/>
    <property type="match status" value="1"/>
</dbReference>
<name>A0A6J1Q0N0_9HYME</name>
<accession>A0A6J1Q0N0</accession>
<dbReference type="InterPro" id="IPR029006">
    <property type="entry name" value="ADF-H/Gelsolin-like_dom_sf"/>
</dbReference>
<dbReference type="GO" id="GO:0005737">
    <property type="term" value="C:cytoplasm"/>
    <property type="evidence" value="ECO:0007669"/>
    <property type="project" value="TreeGrafter"/>
</dbReference>
<gene>
    <name evidence="3" type="primary">LOC112456602</name>
</gene>
<sequence length="274" mass="31560">MCRKQACPRINCNHIKTMLILVKGRWHVQARLVEPVAESINNGDSYILVTKSEVFNYIGKYSNIIEKTRAVEIASSIQEKDLGCQAIEVITINDDKLTCSRNQVEKFWSYLGVVDNEKLYIVDAGHPDEDKLYESVIIDTNMVFELKDEQLVSHEKFWGTLPKIEMLNKNKYAVLELPADDADDFESIEYYAVPACTAWLENISIKMSKISGKQATFAGACKWPDDESKLSDYLEKKKKPANTWITYKNVKILKFCSMYLILCMFQCYVCHNLY</sequence>
<reference evidence="3" key="1">
    <citation type="submission" date="2025-08" db="UniProtKB">
        <authorList>
            <consortium name="RefSeq"/>
        </authorList>
    </citation>
    <scope>IDENTIFICATION</scope>
    <source>
        <tissue evidence="3">Whole body</tissue>
    </source>
</reference>
<protein>
    <submittedName>
        <fullName evidence="3">Supervillin-like</fullName>
    </submittedName>
</protein>
<dbReference type="GO" id="GO:0005546">
    <property type="term" value="F:phosphatidylinositol-4,5-bisphosphate binding"/>
    <property type="evidence" value="ECO:0007669"/>
    <property type="project" value="TreeGrafter"/>
</dbReference>
<dbReference type="CTD" id="6840"/>
<dbReference type="OrthoDB" id="28894at2759"/>
<proteinExistence type="predicted"/>
<keyword evidence="2" id="KW-1185">Reference proteome</keyword>
<dbReference type="Proteomes" id="UP000504618">
    <property type="component" value="Unplaced"/>
</dbReference>